<feature type="signal peptide" evidence="1">
    <location>
        <begin position="1"/>
        <end position="22"/>
    </location>
</feature>
<protein>
    <recommendedName>
        <fullName evidence="4">F-box domain-containing protein</fullName>
    </recommendedName>
</protein>
<evidence type="ECO:0008006" key="4">
    <source>
        <dbReference type="Google" id="ProtNLM"/>
    </source>
</evidence>
<gene>
    <name evidence="2" type="ORF">BGAL_0584g00010</name>
</gene>
<evidence type="ECO:0000256" key="1">
    <source>
        <dbReference type="SAM" id="SignalP"/>
    </source>
</evidence>
<sequence>MAWTWMSRILKLLPSWVRNLFTSGIASRDLVDAQEVTNVATNDSDENSLVANQSPFLRLPPELRMKIYKELSPDLGFNPKIYLRLNRGASGKIVLVRHFREDGRPCYSAILRLSRQLYHEAIPLWDRQSNKSLANEPFARIRSINTSTVRWSSIPKSPYSESFSGL</sequence>
<dbReference type="Proteomes" id="UP000308671">
    <property type="component" value="Unassembled WGS sequence"/>
</dbReference>
<feature type="chain" id="PRO_5020243636" description="F-box domain-containing protein" evidence="1">
    <location>
        <begin position="23"/>
        <end position="166"/>
    </location>
</feature>
<proteinExistence type="predicted"/>
<evidence type="ECO:0000313" key="2">
    <source>
        <dbReference type="EMBL" id="THV44752.1"/>
    </source>
</evidence>
<keyword evidence="1" id="KW-0732">Signal</keyword>
<dbReference type="EMBL" id="PQXL01000583">
    <property type="protein sequence ID" value="THV44752.1"/>
    <property type="molecule type" value="Genomic_DNA"/>
</dbReference>
<evidence type="ECO:0000313" key="3">
    <source>
        <dbReference type="Proteomes" id="UP000308671"/>
    </source>
</evidence>
<name>A0A4S8QMI3_9HELO</name>
<comment type="caution">
    <text evidence="2">The sequence shown here is derived from an EMBL/GenBank/DDBJ whole genome shotgun (WGS) entry which is preliminary data.</text>
</comment>
<reference evidence="2 3" key="1">
    <citation type="submission" date="2017-12" db="EMBL/GenBank/DDBJ databases">
        <title>Comparative genomics of Botrytis spp.</title>
        <authorList>
            <person name="Valero-Jimenez C.A."/>
            <person name="Tapia P."/>
            <person name="Veloso J."/>
            <person name="Silva-Moreno E."/>
            <person name="Staats M."/>
            <person name="Valdes J.H."/>
            <person name="Van Kan J.A.L."/>
        </authorList>
    </citation>
    <scope>NUCLEOTIDE SEQUENCE [LARGE SCALE GENOMIC DNA]</scope>
    <source>
        <strain evidence="2 3">MUCL435</strain>
    </source>
</reference>
<keyword evidence="3" id="KW-1185">Reference proteome</keyword>
<dbReference type="AlphaFoldDB" id="A0A4S8QMI3"/>
<organism evidence="2 3">
    <name type="scientific">Botrytis galanthina</name>
    <dbReference type="NCBI Taxonomy" id="278940"/>
    <lineage>
        <taxon>Eukaryota</taxon>
        <taxon>Fungi</taxon>
        <taxon>Dikarya</taxon>
        <taxon>Ascomycota</taxon>
        <taxon>Pezizomycotina</taxon>
        <taxon>Leotiomycetes</taxon>
        <taxon>Helotiales</taxon>
        <taxon>Sclerotiniaceae</taxon>
        <taxon>Botrytis</taxon>
    </lineage>
</organism>
<dbReference type="OrthoDB" id="3510794at2759"/>
<accession>A0A4S8QMI3</accession>